<dbReference type="OrthoDB" id="7423265at2759"/>
<dbReference type="EMBL" id="CAJQZP010001531">
    <property type="protein sequence ID" value="CAG5052614.1"/>
    <property type="molecule type" value="Genomic_DNA"/>
</dbReference>
<protein>
    <submittedName>
        <fullName evidence="1">(apollo) hypothetical protein</fullName>
    </submittedName>
</protein>
<keyword evidence="2" id="KW-1185">Reference proteome</keyword>
<accession>A0A8S3Y6N9</accession>
<dbReference type="Proteomes" id="UP000691718">
    <property type="component" value="Unassembled WGS sequence"/>
</dbReference>
<comment type="caution">
    <text evidence="1">The sequence shown here is derived from an EMBL/GenBank/DDBJ whole genome shotgun (WGS) entry which is preliminary data.</text>
</comment>
<reference evidence="1" key="1">
    <citation type="submission" date="2021-04" db="EMBL/GenBank/DDBJ databases">
        <authorList>
            <person name="Tunstrom K."/>
        </authorList>
    </citation>
    <scope>NUCLEOTIDE SEQUENCE</scope>
</reference>
<evidence type="ECO:0000313" key="2">
    <source>
        <dbReference type="Proteomes" id="UP000691718"/>
    </source>
</evidence>
<evidence type="ECO:0000313" key="1">
    <source>
        <dbReference type="EMBL" id="CAG5052614.1"/>
    </source>
</evidence>
<proteinExistence type="predicted"/>
<dbReference type="AlphaFoldDB" id="A0A8S3Y6N9"/>
<name>A0A8S3Y6N9_PARAO</name>
<organism evidence="1 2">
    <name type="scientific">Parnassius apollo</name>
    <name type="common">Apollo butterfly</name>
    <name type="synonym">Papilio apollo</name>
    <dbReference type="NCBI Taxonomy" id="110799"/>
    <lineage>
        <taxon>Eukaryota</taxon>
        <taxon>Metazoa</taxon>
        <taxon>Ecdysozoa</taxon>
        <taxon>Arthropoda</taxon>
        <taxon>Hexapoda</taxon>
        <taxon>Insecta</taxon>
        <taxon>Pterygota</taxon>
        <taxon>Neoptera</taxon>
        <taxon>Endopterygota</taxon>
        <taxon>Lepidoptera</taxon>
        <taxon>Glossata</taxon>
        <taxon>Ditrysia</taxon>
        <taxon>Papilionoidea</taxon>
        <taxon>Papilionidae</taxon>
        <taxon>Parnassiinae</taxon>
        <taxon>Parnassini</taxon>
        <taxon>Parnassius</taxon>
        <taxon>Parnassius</taxon>
    </lineage>
</organism>
<sequence>MDKLLVRQSELMVTIERIGVNFSKDSSSGKTLDYSYIEKRIRALGDLWSEFEAIVRTLASYEDNQHEYFAKNIFARIKEYYESTRRYV</sequence>
<gene>
    <name evidence="1" type="ORF">PAPOLLO_LOCUS25426</name>
</gene>